<dbReference type="Proteomes" id="UP000887580">
    <property type="component" value="Unplaced"/>
</dbReference>
<evidence type="ECO:0000313" key="2">
    <source>
        <dbReference type="WBParaSite" id="PS1159_v2.g5876.t1"/>
    </source>
</evidence>
<protein>
    <submittedName>
        <fullName evidence="2">Uncharacterized protein</fullName>
    </submittedName>
</protein>
<reference evidence="2" key="1">
    <citation type="submission" date="2022-11" db="UniProtKB">
        <authorList>
            <consortium name="WormBaseParasite"/>
        </authorList>
    </citation>
    <scope>IDENTIFICATION</scope>
</reference>
<organism evidence="1 2">
    <name type="scientific">Panagrolaimus sp. PS1159</name>
    <dbReference type="NCBI Taxonomy" id="55785"/>
    <lineage>
        <taxon>Eukaryota</taxon>
        <taxon>Metazoa</taxon>
        <taxon>Ecdysozoa</taxon>
        <taxon>Nematoda</taxon>
        <taxon>Chromadorea</taxon>
        <taxon>Rhabditida</taxon>
        <taxon>Tylenchina</taxon>
        <taxon>Panagrolaimomorpha</taxon>
        <taxon>Panagrolaimoidea</taxon>
        <taxon>Panagrolaimidae</taxon>
        <taxon>Panagrolaimus</taxon>
    </lineage>
</organism>
<proteinExistence type="predicted"/>
<name>A0AC35GK38_9BILA</name>
<sequence length="127" mass="14728">MSIIFIFVSRVKSKPTSHISCAPPSHKHYRVLSLPINYYLLTVPEHILQKKDIKEYGFAVFFLSFLWVLFFTFYTLALTRSLHLNTVDFYWSGFGFGASIRSITRSFISAFFDPLFHSFAESTSFSC</sequence>
<dbReference type="WBParaSite" id="PS1159_v2.g5876.t1">
    <property type="protein sequence ID" value="PS1159_v2.g5876.t1"/>
    <property type="gene ID" value="PS1159_v2.g5876"/>
</dbReference>
<evidence type="ECO:0000313" key="1">
    <source>
        <dbReference type="Proteomes" id="UP000887580"/>
    </source>
</evidence>
<accession>A0AC35GK38</accession>